<dbReference type="InterPro" id="IPR005788">
    <property type="entry name" value="PDI_thioredoxin-like_dom"/>
</dbReference>
<dbReference type="PANTHER" id="PTHR45672:SF11">
    <property type="entry name" value="PROTEIN DISULFIDE-ISOMERASE C17H9.14C"/>
    <property type="match status" value="1"/>
</dbReference>
<keyword evidence="13" id="KW-1185">Reference proteome</keyword>
<dbReference type="Pfam" id="PF07749">
    <property type="entry name" value="ERp29"/>
    <property type="match status" value="1"/>
</dbReference>
<sequence length="395" mass="42115">MLFNAKYAAIAAAAFAAVAAAAGSGVVDLTPKNFKSVVDGSKDVLVKFYAPWCGHCKTMAEDYERLAAGYAHADGVVVAEVNADDHRALGDKYGVQGFPTLKFFPKDGDVASPEDYSAGRDLDSLASFVHKKTGVLARIKKAISHVVELDYAKFKGVVLDESKFVLVEFFAPWCGHCKQLAPIYAQLSEIFQNDQNVVIASYDASEDAKIKDEYPIAGFPTLFAFPAGKGAEKIEYDGDRSLSALVAFVNKHAGTQRTAEGLLDQSAGRLETLDAIARKYIAASEAQRAKLIAKAKKAAEKVKGSTQAKFAKYYVKVMEKMSSASDFAGKEAERLAGIVRSGAVSASKLDGFTIRQNVLKVFLGRDAADEQAAAAAAAEKAAAAGEGADRPKDEL</sequence>
<dbReference type="OrthoDB" id="10264505at2759"/>
<feature type="domain" description="Thioredoxin" evidence="11">
    <location>
        <begin position="136"/>
        <end position="254"/>
    </location>
</feature>
<dbReference type="InterPro" id="IPR011679">
    <property type="entry name" value="ERp29_C"/>
</dbReference>
<proteinExistence type="inferred from homology"/>
<dbReference type="InterPro" id="IPR036249">
    <property type="entry name" value="Thioredoxin-like_sf"/>
</dbReference>
<dbReference type="PROSITE" id="PS00194">
    <property type="entry name" value="THIOREDOXIN_1"/>
    <property type="match status" value="2"/>
</dbReference>
<dbReference type="InterPro" id="IPR036356">
    <property type="entry name" value="ERp29_C_sf"/>
</dbReference>
<dbReference type="NCBIfam" id="TIGR01126">
    <property type="entry name" value="pdi_dom"/>
    <property type="match status" value="2"/>
</dbReference>
<evidence type="ECO:0000256" key="9">
    <source>
        <dbReference type="RuleBase" id="RU004208"/>
    </source>
</evidence>
<gene>
    <name evidence="12" type="ORF">LPJ61_003591</name>
</gene>
<evidence type="ECO:0000259" key="11">
    <source>
        <dbReference type="PROSITE" id="PS51352"/>
    </source>
</evidence>
<keyword evidence="6" id="KW-1015">Disulfide bond</keyword>
<dbReference type="SUPFAM" id="SSF47933">
    <property type="entry name" value="ERP29 C domain-like"/>
    <property type="match status" value="1"/>
</dbReference>
<dbReference type="PRINTS" id="PR00421">
    <property type="entry name" value="THIOREDOXIN"/>
</dbReference>
<comment type="caution">
    <text evidence="12">The sequence shown here is derived from an EMBL/GenBank/DDBJ whole genome shotgun (WGS) entry which is preliminary data.</text>
</comment>
<dbReference type="AlphaFoldDB" id="A0A9W8CXJ3"/>
<keyword evidence="5" id="KW-0677">Repeat</keyword>
<accession>A0A9W8CXJ3</accession>
<comment type="similarity">
    <text evidence="2 9">Belongs to the protein disulfide isomerase family.</text>
</comment>
<dbReference type="InterPro" id="IPR013766">
    <property type="entry name" value="Thioredoxin_domain"/>
</dbReference>
<comment type="catalytic activity">
    <reaction evidence="1">
        <text>Catalyzes the rearrangement of -S-S- bonds in proteins.</text>
        <dbReference type="EC" id="5.3.4.1"/>
    </reaction>
</comment>
<evidence type="ECO:0000313" key="13">
    <source>
        <dbReference type="Proteomes" id="UP001143981"/>
    </source>
</evidence>
<dbReference type="Gene3D" id="1.20.1150.12">
    <property type="entry name" value="Endoplasmic reticulum resident protein 29, C-terminal domain"/>
    <property type="match status" value="1"/>
</dbReference>
<evidence type="ECO:0000256" key="5">
    <source>
        <dbReference type="ARBA" id="ARBA00022737"/>
    </source>
</evidence>
<feature type="signal peptide" evidence="10">
    <location>
        <begin position="1"/>
        <end position="20"/>
    </location>
</feature>
<dbReference type="InterPro" id="IPR051063">
    <property type="entry name" value="PDI"/>
</dbReference>
<reference evidence="12" key="1">
    <citation type="submission" date="2022-07" db="EMBL/GenBank/DDBJ databases">
        <title>Phylogenomic reconstructions and comparative analyses of Kickxellomycotina fungi.</title>
        <authorList>
            <person name="Reynolds N.K."/>
            <person name="Stajich J.E."/>
            <person name="Barry K."/>
            <person name="Grigoriev I.V."/>
            <person name="Crous P."/>
            <person name="Smith M.E."/>
        </authorList>
    </citation>
    <scope>NUCLEOTIDE SEQUENCE</scope>
    <source>
        <strain evidence="12">BCRC 34381</strain>
    </source>
</reference>
<dbReference type="CDD" id="cd00238">
    <property type="entry name" value="ERp29c"/>
    <property type="match status" value="1"/>
</dbReference>
<dbReference type="GO" id="GO:0003756">
    <property type="term" value="F:protein disulfide isomerase activity"/>
    <property type="evidence" value="ECO:0007669"/>
    <property type="project" value="UniProtKB-EC"/>
</dbReference>
<feature type="chain" id="PRO_5040967728" description="protein disulfide-isomerase" evidence="10">
    <location>
        <begin position="21"/>
        <end position="395"/>
    </location>
</feature>
<evidence type="ECO:0000256" key="7">
    <source>
        <dbReference type="ARBA" id="ARBA00023235"/>
    </source>
</evidence>
<dbReference type="PANTHER" id="PTHR45672">
    <property type="entry name" value="PROTEIN DISULFIDE-ISOMERASE C17H9.14C-RELATED"/>
    <property type="match status" value="1"/>
</dbReference>
<evidence type="ECO:0000256" key="6">
    <source>
        <dbReference type="ARBA" id="ARBA00023157"/>
    </source>
</evidence>
<dbReference type="Gene3D" id="3.40.30.10">
    <property type="entry name" value="Glutaredoxin"/>
    <property type="match status" value="2"/>
</dbReference>
<keyword evidence="7" id="KW-0413">Isomerase</keyword>
<dbReference type="CDD" id="cd02998">
    <property type="entry name" value="PDI_a_ERp38"/>
    <property type="match status" value="1"/>
</dbReference>
<evidence type="ECO:0000256" key="3">
    <source>
        <dbReference type="ARBA" id="ARBA00012723"/>
    </source>
</evidence>
<protein>
    <recommendedName>
        <fullName evidence="3">protein disulfide-isomerase</fullName>
        <ecNumber evidence="3">5.3.4.1</ecNumber>
    </recommendedName>
</protein>
<organism evidence="12 13">
    <name type="scientific">Coemansia biformis</name>
    <dbReference type="NCBI Taxonomy" id="1286918"/>
    <lineage>
        <taxon>Eukaryota</taxon>
        <taxon>Fungi</taxon>
        <taxon>Fungi incertae sedis</taxon>
        <taxon>Zoopagomycota</taxon>
        <taxon>Kickxellomycotina</taxon>
        <taxon>Kickxellomycetes</taxon>
        <taxon>Kickxellales</taxon>
        <taxon>Kickxellaceae</taxon>
        <taxon>Coemansia</taxon>
    </lineage>
</organism>
<dbReference type="SUPFAM" id="SSF52833">
    <property type="entry name" value="Thioredoxin-like"/>
    <property type="match status" value="2"/>
</dbReference>
<evidence type="ECO:0000256" key="2">
    <source>
        <dbReference type="ARBA" id="ARBA00006347"/>
    </source>
</evidence>
<dbReference type="PROSITE" id="PS51352">
    <property type="entry name" value="THIOREDOXIN_2"/>
    <property type="match status" value="2"/>
</dbReference>
<dbReference type="GO" id="GO:0005783">
    <property type="term" value="C:endoplasmic reticulum"/>
    <property type="evidence" value="ECO:0007669"/>
    <property type="project" value="InterPro"/>
</dbReference>
<dbReference type="EC" id="5.3.4.1" evidence="3"/>
<evidence type="ECO:0000256" key="8">
    <source>
        <dbReference type="ARBA" id="ARBA00023284"/>
    </source>
</evidence>
<name>A0A9W8CXJ3_9FUNG</name>
<dbReference type="EMBL" id="JANBOI010000639">
    <property type="protein sequence ID" value="KAJ1729300.1"/>
    <property type="molecule type" value="Genomic_DNA"/>
</dbReference>
<evidence type="ECO:0000313" key="12">
    <source>
        <dbReference type="EMBL" id="KAJ1729300.1"/>
    </source>
</evidence>
<evidence type="ECO:0000256" key="10">
    <source>
        <dbReference type="SAM" id="SignalP"/>
    </source>
</evidence>
<feature type="domain" description="Thioredoxin" evidence="11">
    <location>
        <begin position="8"/>
        <end position="134"/>
    </location>
</feature>
<dbReference type="Proteomes" id="UP001143981">
    <property type="component" value="Unassembled WGS sequence"/>
</dbReference>
<dbReference type="GO" id="GO:0006457">
    <property type="term" value="P:protein folding"/>
    <property type="evidence" value="ECO:0007669"/>
    <property type="project" value="TreeGrafter"/>
</dbReference>
<evidence type="ECO:0000256" key="4">
    <source>
        <dbReference type="ARBA" id="ARBA00022729"/>
    </source>
</evidence>
<keyword evidence="8" id="KW-0676">Redox-active center</keyword>
<dbReference type="InterPro" id="IPR017937">
    <property type="entry name" value="Thioredoxin_CS"/>
</dbReference>
<keyword evidence="4 10" id="KW-0732">Signal</keyword>
<dbReference type="Pfam" id="PF00085">
    <property type="entry name" value="Thioredoxin"/>
    <property type="match status" value="2"/>
</dbReference>
<evidence type="ECO:0000256" key="1">
    <source>
        <dbReference type="ARBA" id="ARBA00001182"/>
    </source>
</evidence>